<dbReference type="InterPro" id="IPR036895">
    <property type="entry name" value="Uracil-DNA_glycosylase-like_sf"/>
</dbReference>
<evidence type="ECO:0000256" key="11">
    <source>
        <dbReference type="ARBA" id="ARBA00023242"/>
    </source>
</evidence>
<feature type="domain" description="Uracil-DNA glycosylase-like" evidence="19">
    <location>
        <begin position="257"/>
        <end position="416"/>
    </location>
</feature>
<keyword evidence="3" id="KW-0227">DNA damage</keyword>
<dbReference type="SUPFAM" id="SSF52141">
    <property type="entry name" value="Uracil-DNA glycosylase-like"/>
    <property type="match status" value="1"/>
</dbReference>
<feature type="region of interest" description="Disordered" evidence="18">
    <location>
        <begin position="1050"/>
        <end position="1075"/>
    </location>
</feature>
<feature type="compositionally biased region" description="Polar residues" evidence="18">
    <location>
        <begin position="580"/>
        <end position="593"/>
    </location>
</feature>
<dbReference type="RefSeq" id="XP_050555186.1">
    <property type="nucleotide sequence ID" value="XM_050699229.1"/>
</dbReference>
<dbReference type="InterPro" id="IPR017956">
    <property type="entry name" value="AT_hook_DNA-bd_motif"/>
</dbReference>
<evidence type="ECO:0000256" key="10">
    <source>
        <dbReference type="ARBA" id="ARBA00023204"/>
    </source>
</evidence>
<dbReference type="OrthoDB" id="565731at2759"/>
<feature type="compositionally biased region" description="Pro residues" evidence="18">
    <location>
        <begin position="92"/>
        <end position="101"/>
    </location>
</feature>
<evidence type="ECO:0000256" key="17">
    <source>
        <dbReference type="ARBA" id="ARBA00083221"/>
    </source>
</evidence>
<name>A0A9R0DYI0_SPOFR</name>
<feature type="compositionally biased region" description="Polar residues" evidence="18">
    <location>
        <begin position="972"/>
        <end position="986"/>
    </location>
</feature>
<evidence type="ECO:0000256" key="18">
    <source>
        <dbReference type="SAM" id="MobiDB-lite"/>
    </source>
</evidence>
<accession>A0A9R0DYI0</accession>
<evidence type="ECO:0000313" key="21">
    <source>
        <dbReference type="RefSeq" id="XP_050555186.1"/>
    </source>
</evidence>
<keyword evidence="2" id="KW-1017">Isopeptide bond</keyword>
<keyword evidence="11" id="KW-0539">Nucleus</keyword>
<dbReference type="GO" id="GO:0141016">
    <property type="term" value="F:G/T mismatch-specific thymine-DNA glycosylase activity"/>
    <property type="evidence" value="ECO:0007669"/>
    <property type="project" value="UniProtKB-EC"/>
</dbReference>
<keyword evidence="7" id="KW-0805">Transcription regulation</keyword>
<dbReference type="Pfam" id="PF03167">
    <property type="entry name" value="UDG"/>
    <property type="match status" value="1"/>
</dbReference>
<feature type="region of interest" description="Disordered" evidence="18">
    <location>
        <begin position="634"/>
        <end position="693"/>
    </location>
</feature>
<reference evidence="21 22" key="1">
    <citation type="submission" date="2025-04" db="UniProtKB">
        <authorList>
            <consortium name="RefSeq"/>
        </authorList>
    </citation>
    <scope>IDENTIFICATION</scope>
    <source>
        <tissue evidence="21 22">Whole larval tissue</tissue>
    </source>
</reference>
<dbReference type="InterPro" id="IPR015637">
    <property type="entry name" value="MUG/TDG"/>
</dbReference>
<evidence type="ECO:0000256" key="16">
    <source>
        <dbReference type="ARBA" id="ARBA00071248"/>
    </source>
</evidence>
<dbReference type="GO" id="GO:0005654">
    <property type="term" value="C:nucleoplasm"/>
    <property type="evidence" value="ECO:0007669"/>
    <property type="project" value="UniProtKB-ARBA"/>
</dbReference>
<dbReference type="CDD" id="cd10028">
    <property type="entry name" value="UDG-F2_TDG_MUG"/>
    <property type="match status" value="1"/>
</dbReference>
<evidence type="ECO:0000256" key="13">
    <source>
        <dbReference type="ARBA" id="ARBA00061261"/>
    </source>
</evidence>
<dbReference type="PANTHER" id="PTHR12159">
    <property type="entry name" value="G/T AND G/U MISMATCH-SPECIFIC DNA GLYCOSYLASE"/>
    <property type="match status" value="1"/>
</dbReference>
<evidence type="ECO:0000256" key="15">
    <source>
        <dbReference type="ARBA" id="ARBA00066769"/>
    </source>
</evidence>
<evidence type="ECO:0000256" key="6">
    <source>
        <dbReference type="ARBA" id="ARBA00022853"/>
    </source>
</evidence>
<evidence type="ECO:0000313" key="23">
    <source>
        <dbReference type="RefSeq" id="XP_050555188.1"/>
    </source>
</evidence>
<keyword evidence="6" id="KW-0156">Chromatin regulator</keyword>
<feature type="compositionally biased region" description="Basic and acidic residues" evidence="18">
    <location>
        <begin position="76"/>
        <end position="91"/>
    </location>
</feature>
<evidence type="ECO:0000256" key="4">
    <source>
        <dbReference type="ARBA" id="ARBA00022801"/>
    </source>
</evidence>
<sequence>MLCLSGYDFMSDIPASGAPSAGEEGEEKPKPTENQDDGYETSNSGEAARRKPSSAEGSPAPPAEPSPPPDPPYEPLMRHYEPEPEPYRHFEPPAPPPPQPEPQYQHFPFPKYGGDPYAFKREPEVPYDMSQHHQYAAAGKRDEDMYNGIKRECEDPYSFVEEEAMCAMLAQPQHHAVPPHLQHHDHHAHMMHPQQMMLNQPKKRGRKKKIKDENGMELKAEPGMEGALVPRPVKERKKHDRFNGMSEEEVSRRTLPDHLAENLDIIIIGINPGLFAAYKGHHYAGPGNHFWKCLYLSGLTREQMSADEDYKLLNFGIGFTNMVARPTKGSADLTRREIKEGSAILLEKLQTFRPKVAVFNGKLIYEVFSGKKDFCFGKQPDTIAGTNTYMWVMPSSSARCAQLPRAADKVPFYAALKKFRDYLNGLVAHVDEAELVFPDNTSRRPQEEMEIRRLTMEPEPGDTIILEDGTEVPLKKKRGRPKKVKLENGEVAPAAPRQPRAPRPPPSLEPHDQPPKKKRGRPKKIRPDDQQFLLQHPAPPLQALHSHDAPYMAAGDFPAQLPSPGLLYPHQHHQHHQQLAPDSNNYFQQQPPNSEGGLGGMESSGLDVSGGGGGMLGGMARGYGSPGGYAASPRGVYASPRSQGYSPSPARPAGTPQPQESGVMHGFPASPAFSAVSPPRAGSGGGYSSPAARAAPFSARSPLYAHSPAPYAHQQAQSPAPQARFSQSPHPHHPHPYSHSPAPQSQGRPFSRSPAPVGGVGGVGGVGTTPFPQASPAGALHSYTPSPAHTPYSQHSSPAPSRTPTYTESHHYPAGGAGGAGGAGPAGFGGELSHEIGAAISSPAPVSPGMAALDFEPPRDEPERDHSPMGSTDMHPGSNSNSSLSDYNKVSGAVGGGSPAPPRYSAVCPQASAGSDMSPAGAGFAGLYDDSRLQYAHLQHTHSPAPDKQDHYYRQDQGGGVGDSPRLDQLHQHPSSMYPSNYNRSSPPGGEGAFSPLGAAFRPPSHPHPAHTPHDAPGSPGEYAGAVKPKAQDVASKSLSGLESLVDQIPSIAEGPGGAGAGGAGPAAPAPPDQAPAAVAALPDYAPALYPPYGAYGGAAYGNNGYGGPFVGYGGGWGTAVMRPTPGYLSEWQYGYPAGVAGVAAGYAPYNAPYYNGYAGPPPAHHQQAHYLSAPPLIDLHKNGEHSGGVPAVPSVPSVPSVGFGGFC</sequence>
<feature type="compositionally biased region" description="Gly residues" evidence="18">
    <location>
        <begin position="596"/>
        <end position="612"/>
    </location>
</feature>
<feature type="region of interest" description="Disordered" evidence="18">
    <location>
        <begin position="940"/>
        <end position="1038"/>
    </location>
</feature>
<dbReference type="CTD" id="6996"/>
<dbReference type="Gene3D" id="3.40.470.10">
    <property type="entry name" value="Uracil-DNA glycosylase-like domain"/>
    <property type="match status" value="1"/>
</dbReference>
<feature type="compositionally biased region" description="Polar residues" evidence="18">
    <location>
        <begin position="877"/>
        <end position="888"/>
    </location>
</feature>
<evidence type="ECO:0000259" key="19">
    <source>
        <dbReference type="Pfam" id="PF03167"/>
    </source>
</evidence>
<keyword evidence="20" id="KW-1185">Reference proteome</keyword>
<keyword evidence="9" id="KW-0804">Transcription</keyword>
<dbReference type="FunFam" id="3.40.470.10:FF:000002">
    <property type="entry name" value="G/T mismatch-specific thymine DNA glycosylase"/>
    <property type="match status" value="1"/>
</dbReference>
<feature type="compositionally biased region" description="Basic and acidic residues" evidence="18">
    <location>
        <begin position="945"/>
        <end position="954"/>
    </location>
</feature>
<dbReference type="RefSeq" id="XP_050555187.1">
    <property type="nucleotide sequence ID" value="XM_050699230.1"/>
</dbReference>
<evidence type="ECO:0000256" key="14">
    <source>
        <dbReference type="ARBA" id="ARBA00064519"/>
    </source>
</evidence>
<feature type="compositionally biased region" description="Polar residues" evidence="18">
    <location>
        <begin position="783"/>
        <end position="807"/>
    </location>
</feature>
<feature type="compositionally biased region" description="Low complexity" evidence="18">
    <location>
        <begin position="737"/>
        <end position="746"/>
    </location>
</feature>
<evidence type="ECO:0000256" key="9">
    <source>
        <dbReference type="ARBA" id="ARBA00023163"/>
    </source>
</evidence>
<comment type="catalytic activity">
    <reaction evidence="12">
        <text>Hydrolyzes mismatched double-stranded DNA and polynucleotides, releasing free thymine.</text>
        <dbReference type="EC" id="3.2.2.29"/>
    </reaction>
</comment>
<feature type="compositionally biased region" description="Gly residues" evidence="18">
    <location>
        <begin position="1055"/>
        <end position="1065"/>
    </location>
</feature>
<feature type="compositionally biased region" description="Gly residues" evidence="18">
    <location>
        <begin position="758"/>
        <end position="767"/>
    </location>
</feature>
<keyword evidence="4" id="KW-0378">Hydrolase</keyword>
<evidence type="ECO:0000256" key="12">
    <source>
        <dbReference type="ARBA" id="ARBA00052915"/>
    </source>
</evidence>
<feature type="region of interest" description="Disordered" evidence="18">
    <location>
        <begin position="455"/>
        <end position="525"/>
    </location>
</feature>
<comment type="similarity">
    <text evidence="13">Belongs to the uracil-DNA glycosylase (UDG) superfamily. TDG/mug family.</text>
</comment>
<evidence type="ECO:0000256" key="7">
    <source>
        <dbReference type="ARBA" id="ARBA00023015"/>
    </source>
</evidence>
<evidence type="ECO:0000256" key="8">
    <source>
        <dbReference type="ARBA" id="ARBA00023159"/>
    </source>
</evidence>
<comment type="subcellular location">
    <subcellularLocation>
        <location evidence="1">Nucleus</location>
    </subcellularLocation>
</comment>
<feature type="compositionally biased region" description="Basic and acidic residues" evidence="18">
    <location>
        <begin position="856"/>
        <end position="867"/>
    </location>
</feature>
<dbReference type="GO" id="GO:0032183">
    <property type="term" value="F:SUMO binding"/>
    <property type="evidence" value="ECO:0007669"/>
    <property type="project" value="UniProtKB-ARBA"/>
</dbReference>
<dbReference type="GO" id="GO:0003677">
    <property type="term" value="F:DNA binding"/>
    <property type="evidence" value="ECO:0007669"/>
    <property type="project" value="InterPro"/>
</dbReference>
<keyword evidence="5" id="KW-0832">Ubl conjugation</keyword>
<comment type="subunit">
    <text evidence="14">Homodimer. Interacts with AICDA and GADD45A.</text>
</comment>
<dbReference type="GO" id="GO:0040029">
    <property type="term" value="P:epigenetic regulation of gene expression"/>
    <property type="evidence" value="ECO:0007669"/>
    <property type="project" value="UniProtKB-ARBA"/>
</dbReference>
<dbReference type="PANTHER" id="PTHR12159:SF9">
    <property type="entry name" value="G_T MISMATCH-SPECIFIC THYMINE DNA GLYCOSYLASE"/>
    <property type="match status" value="1"/>
</dbReference>
<dbReference type="GeneID" id="126911559"/>
<feature type="region of interest" description="Disordered" evidence="18">
    <location>
        <begin position="710"/>
        <end position="902"/>
    </location>
</feature>
<feature type="region of interest" description="Disordered" evidence="18">
    <location>
        <begin position="1"/>
        <end position="112"/>
    </location>
</feature>
<dbReference type="AlphaFoldDB" id="A0A9R0DYI0"/>
<dbReference type="InterPro" id="IPR005122">
    <property type="entry name" value="Uracil-DNA_glycosylase-like"/>
</dbReference>
<evidence type="ECO:0000256" key="3">
    <source>
        <dbReference type="ARBA" id="ARBA00022763"/>
    </source>
</evidence>
<gene>
    <name evidence="21 22 23" type="primary">LOC126911559</name>
</gene>
<feature type="compositionally biased region" description="Pro residues" evidence="18">
    <location>
        <begin position="59"/>
        <end position="74"/>
    </location>
</feature>
<proteinExistence type="inferred from homology"/>
<evidence type="ECO:0000256" key="1">
    <source>
        <dbReference type="ARBA" id="ARBA00004123"/>
    </source>
</evidence>
<keyword evidence="8" id="KW-0010">Activator</keyword>
<evidence type="ECO:0000256" key="2">
    <source>
        <dbReference type="ARBA" id="ARBA00022499"/>
    </source>
</evidence>
<keyword evidence="10" id="KW-0234">DNA repair</keyword>
<dbReference type="GO" id="GO:0004844">
    <property type="term" value="F:uracil DNA N-glycosylase activity"/>
    <property type="evidence" value="ECO:0007669"/>
    <property type="project" value="TreeGrafter"/>
</dbReference>
<protein>
    <recommendedName>
        <fullName evidence="16">G/T mismatch-specific thymine DNA glycosylase</fullName>
        <ecNumber evidence="15">3.2.2.29</ecNumber>
    </recommendedName>
    <alternativeName>
        <fullName evidence="17">Thymine-DNA glycosylase</fullName>
    </alternativeName>
</protein>
<dbReference type="SMART" id="SM00384">
    <property type="entry name" value="AT_hook"/>
    <property type="match status" value="3"/>
</dbReference>
<dbReference type="Proteomes" id="UP000829999">
    <property type="component" value="Chromosome 16"/>
</dbReference>
<dbReference type="EC" id="3.2.2.29" evidence="15"/>
<evidence type="ECO:0000313" key="22">
    <source>
        <dbReference type="RefSeq" id="XP_050555187.1"/>
    </source>
</evidence>
<feature type="compositionally biased region" description="Low complexity" evidence="18">
    <location>
        <begin position="710"/>
        <end position="729"/>
    </location>
</feature>
<feature type="compositionally biased region" description="Gly residues" evidence="18">
    <location>
        <begin position="815"/>
        <end position="830"/>
    </location>
</feature>
<evidence type="ECO:0000313" key="20">
    <source>
        <dbReference type="Proteomes" id="UP000829999"/>
    </source>
</evidence>
<dbReference type="GO" id="GO:0006285">
    <property type="term" value="P:base-excision repair, AP site formation"/>
    <property type="evidence" value="ECO:0007669"/>
    <property type="project" value="InterPro"/>
</dbReference>
<evidence type="ECO:0000256" key="5">
    <source>
        <dbReference type="ARBA" id="ARBA00022843"/>
    </source>
</evidence>
<dbReference type="RefSeq" id="XP_050555188.1">
    <property type="nucleotide sequence ID" value="XM_050699231.1"/>
</dbReference>
<feature type="region of interest" description="Disordered" evidence="18">
    <location>
        <begin position="562"/>
        <end position="612"/>
    </location>
</feature>
<feature type="compositionally biased region" description="Low complexity" evidence="18">
    <location>
        <begin position="668"/>
        <end position="681"/>
    </location>
</feature>
<feature type="compositionally biased region" description="Pro residues" evidence="18">
    <location>
        <begin position="499"/>
        <end position="508"/>
    </location>
</feature>
<organism evidence="20 21">
    <name type="scientific">Spodoptera frugiperda</name>
    <name type="common">Fall armyworm</name>
    <dbReference type="NCBI Taxonomy" id="7108"/>
    <lineage>
        <taxon>Eukaryota</taxon>
        <taxon>Metazoa</taxon>
        <taxon>Ecdysozoa</taxon>
        <taxon>Arthropoda</taxon>
        <taxon>Hexapoda</taxon>
        <taxon>Insecta</taxon>
        <taxon>Pterygota</taxon>
        <taxon>Neoptera</taxon>
        <taxon>Endopterygota</taxon>
        <taxon>Lepidoptera</taxon>
        <taxon>Glossata</taxon>
        <taxon>Ditrysia</taxon>
        <taxon>Noctuoidea</taxon>
        <taxon>Noctuidae</taxon>
        <taxon>Amphipyrinae</taxon>
        <taxon>Spodoptera</taxon>
    </lineage>
</organism>